<sequence>MEAKMEEMRSELAKLQIEVTMLRQMMGSLVRTEQYNLEMMQSETKPETYGIVGQVMPNEQATISQLEKMKQLGSELQQHMQHLSQLLGAGENHPYETVMSDPDSPQLKDPMQRTF</sequence>
<protein>
    <submittedName>
        <fullName evidence="2">Uncharacterized protein</fullName>
    </submittedName>
</protein>
<feature type="region of interest" description="Disordered" evidence="1">
    <location>
        <begin position="93"/>
        <end position="115"/>
    </location>
</feature>
<dbReference type="KEGG" id="eff:skT53_18030"/>
<gene>
    <name evidence="2" type="ORF">skT53_18030</name>
</gene>
<dbReference type="AlphaFoldDB" id="A0A7I8D9J3"/>
<organism evidence="2 3">
    <name type="scientific">Effusibacillus dendaii</name>
    <dbReference type="NCBI Taxonomy" id="2743772"/>
    <lineage>
        <taxon>Bacteria</taxon>
        <taxon>Bacillati</taxon>
        <taxon>Bacillota</taxon>
        <taxon>Bacilli</taxon>
        <taxon>Bacillales</taxon>
        <taxon>Alicyclobacillaceae</taxon>
        <taxon>Effusibacillus</taxon>
    </lineage>
</organism>
<evidence type="ECO:0000256" key="1">
    <source>
        <dbReference type="SAM" id="MobiDB-lite"/>
    </source>
</evidence>
<dbReference type="RefSeq" id="WP_200760778.1">
    <property type="nucleotide sequence ID" value="NZ_AP023366.1"/>
</dbReference>
<dbReference type="Proteomes" id="UP000593802">
    <property type="component" value="Chromosome"/>
</dbReference>
<proteinExistence type="predicted"/>
<evidence type="ECO:0000313" key="3">
    <source>
        <dbReference type="Proteomes" id="UP000593802"/>
    </source>
</evidence>
<accession>A0A7I8D9J3</accession>
<keyword evidence="3" id="KW-1185">Reference proteome</keyword>
<dbReference type="EMBL" id="AP023366">
    <property type="protein sequence ID" value="BCJ86818.1"/>
    <property type="molecule type" value="Genomic_DNA"/>
</dbReference>
<reference evidence="2 3" key="1">
    <citation type="submission" date="2020-08" db="EMBL/GenBank/DDBJ databases">
        <title>Complete Genome Sequence of Effusibacillus dendaii Strain skT53, Isolated from Farmland soil.</title>
        <authorList>
            <person name="Konishi T."/>
            <person name="Kawasaki H."/>
        </authorList>
    </citation>
    <scope>NUCLEOTIDE SEQUENCE [LARGE SCALE GENOMIC DNA]</scope>
    <source>
        <strain evidence="3">skT53</strain>
    </source>
</reference>
<name>A0A7I8D9J3_9BACL</name>
<evidence type="ECO:0000313" key="2">
    <source>
        <dbReference type="EMBL" id="BCJ86818.1"/>
    </source>
</evidence>